<feature type="region of interest" description="Disordered" evidence="2">
    <location>
        <begin position="88"/>
        <end position="124"/>
    </location>
</feature>
<comment type="caution">
    <text evidence="1">Lacks conserved residue(s) required for the propagation of feature annotation.</text>
</comment>
<evidence type="ECO:0000313" key="4">
    <source>
        <dbReference type="EMBL" id="KAJ8384852.1"/>
    </source>
</evidence>
<dbReference type="GO" id="GO:0003723">
    <property type="term" value="F:RNA binding"/>
    <property type="evidence" value="ECO:0007669"/>
    <property type="project" value="UniProtKB-UniRule"/>
</dbReference>
<feature type="compositionally biased region" description="Basic residues" evidence="2">
    <location>
        <begin position="162"/>
        <end position="172"/>
    </location>
</feature>
<dbReference type="Gene3D" id="3.40.50.150">
    <property type="entry name" value="Vaccinia Virus protein VP39"/>
    <property type="match status" value="1"/>
</dbReference>
<dbReference type="PANTHER" id="PTHR14663:SF2">
    <property type="entry name" value="METHYLTRANSFERASE NSUN7-RELATED"/>
    <property type="match status" value="1"/>
</dbReference>
<dbReference type="InterPro" id="IPR001678">
    <property type="entry name" value="MeTrfase_RsmB-F_NOP2_dom"/>
</dbReference>
<feature type="region of interest" description="Disordered" evidence="2">
    <location>
        <begin position="29"/>
        <end position="52"/>
    </location>
</feature>
<organism evidence="4 5">
    <name type="scientific">Aldrovandia affinis</name>
    <dbReference type="NCBI Taxonomy" id="143900"/>
    <lineage>
        <taxon>Eukaryota</taxon>
        <taxon>Metazoa</taxon>
        <taxon>Chordata</taxon>
        <taxon>Craniata</taxon>
        <taxon>Vertebrata</taxon>
        <taxon>Euteleostomi</taxon>
        <taxon>Actinopterygii</taxon>
        <taxon>Neopterygii</taxon>
        <taxon>Teleostei</taxon>
        <taxon>Notacanthiformes</taxon>
        <taxon>Halosauridae</taxon>
        <taxon>Aldrovandia</taxon>
    </lineage>
</organism>
<name>A0AAD7W5U1_9TELE</name>
<dbReference type="PROSITE" id="PS51686">
    <property type="entry name" value="SAM_MT_RSMB_NOP"/>
    <property type="match status" value="1"/>
</dbReference>
<keyword evidence="1" id="KW-0949">S-adenosyl-L-methionine</keyword>
<sequence>MYREENEEVVRKVLEQGAESPKQQLFRLTAPGLPPHSMPKEGNDKDKFFKMDPSEDNNGCFMAVLTREVPGETVQGILARAAATGLLDGIGPKQPPKKEKRRRRTRAAVTCLPAHPPAHPRASIGRLQSRIDQFLSQEAEGVTSQPAVALQASGAGDSLSKGARKSKSKGPHRQSLPKSITLNASTSPTQNNISAVNNTARRLGHQWSSKRAPGMAKTSLAGPSMTPTLSTSRQEALRPMEMILPPVAFPSLSSISSSKSTLSPPYQSPALSSHSLRAGSKTSLSLSSSSSLSRDRASAVWHPRPWH</sequence>
<dbReference type="InterPro" id="IPR042620">
    <property type="entry name" value="NSUN7"/>
</dbReference>
<proteinExistence type="inferred from homology"/>
<feature type="compositionally biased region" description="Low complexity" evidence="2">
    <location>
        <begin position="283"/>
        <end position="292"/>
    </location>
</feature>
<feature type="compositionally biased region" description="Basic and acidic residues" evidence="2">
    <location>
        <begin position="38"/>
        <end position="52"/>
    </location>
</feature>
<evidence type="ECO:0000256" key="2">
    <source>
        <dbReference type="SAM" id="MobiDB-lite"/>
    </source>
</evidence>
<dbReference type="AlphaFoldDB" id="A0AAD7W5U1"/>
<dbReference type="GO" id="GO:0008168">
    <property type="term" value="F:methyltransferase activity"/>
    <property type="evidence" value="ECO:0007669"/>
    <property type="project" value="UniProtKB-KW"/>
</dbReference>
<keyword evidence="1" id="KW-0489">Methyltransferase</keyword>
<keyword evidence="1" id="KW-0808">Transferase</keyword>
<dbReference type="PANTHER" id="PTHR14663">
    <property type="entry name" value="METHYLTRANSFERASE NSUN7-RELATED"/>
    <property type="match status" value="1"/>
</dbReference>
<accession>A0AAD7W5U1</accession>
<keyword evidence="5" id="KW-1185">Reference proteome</keyword>
<dbReference type="EMBL" id="JAINUG010000263">
    <property type="protein sequence ID" value="KAJ8384852.1"/>
    <property type="molecule type" value="Genomic_DNA"/>
</dbReference>
<dbReference type="Proteomes" id="UP001221898">
    <property type="component" value="Unassembled WGS sequence"/>
</dbReference>
<dbReference type="GO" id="GO:0032259">
    <property type="term" value="P:methylation"/>
    <property type="evidence" value="ECO:0007669"/>
    <property type="project" value="UniProtKB-KW"/>
</dbReference>
<keyword evidence="1" id="KW-0694">RNA-binding</keyword>
<comment type="caution">
    <text evidence="4">The sequence shown here is derived from an EMBL/GenBank/DDBJ whole genome shotgun (WGS) entry which is preliminary data.</text>
</comment>
<gene>
    <name evidence="4" type="ORF">AAFF_G00197620</name>
</gene>
<protein>
    <recommendedName>
        <fullName evidence="3">SAM-dependent MTase RsmB/NOP-type domain-containing protein</fullName>
    </recommendedName>
</protein>
<evidence type="ECO:0000256" key="1">
    <source>
        <dbReference type="PROSITE-ProRule" id="PRU01023"/>
    </source>
</evidence>
<reference evidence="4" key="1">
    <citation type="journal article" date="2023" name="Science">
        <title>Genome structures resolve the early diversification of teleost fishes.</title>
        <authorList>
            <person name="Parey E."/>
            <person name="Louis A."/>
            <person name="Montfort J."/>
            <person name="Bouchez O."/>
            <person name="Roques C."/>
            <person name="Iampietro C."/>
            <person name="Lluch J."/>
            <person name="Castinel A."/>
            <person name="Donnadieu C."/>
            <person name="Desvignes T."/>
            <person name="Floi Bucao C."/>
            <person name="Jouanno E."/>
            <person name="Wen M."/>
            <person name="Mejri S."/>
            <person name="Dirks R."/>
            <person name="Jansen H."/>
            <person name="Henkel C."/>
            <person name="Chen W.J."/>
            <person name="Zahm M."/>
            <person name="Cabau C."/>
            <person name="Klopp C."/>
            <person name="Thompson A.W."/>
            <person name="Robinson-Rechavi M."/>
            <person name="Braasch I."/>
            <person name="Lecointre G."/>
            <person name="Bobe J."/>
            <person name="Postlethwait J.H."/>
            <person name="Berthelot C."/>
            <person name="Roest Crollius H."/>
            <person name="Guiguen Y."/>
        </authorList>
    </citation>
    <scope>NUCLEOTIDE SEQUENCE</scope>
    <source>
        <strain evidence="4">NC1722</strain>
    </source>
</reference>
<feature type="region of interest" description="Disordered" evidence="2">
    <location>
        <begin position="254"/>
        <end position="307"/>
    </location>
</feature>
<feature type="domain" description="SAM-dependent MTase RsmB/NOP-type" evidence="3">
    <location>
        <begin position="1"/>
        <end position="68"/>
    </location>
</feature>
<feature type="compositionally biased region" description="Polar residues" evidence="2">
    <location>
        <begin position="176"/>
        <end position="200"/>
    </location>
</feature>
<evidence type="ECO:0000259" key="3">
    <source>
        <dbReference type="PROSITE" id="PS51686"/>
    </source>
</evidence>
<dbReference type="InterPro" id="IPR029063">
    <property type="entry name" value="SAM-dependent_MTases_sf"/>
</dbReference>
<feature type="region of interest" description="Disordered" evidence="2">
    <location>
        <begin position="153"/>
        <end position="233"/>
    </location>
</feature>
<comment type="similarity">
    <text evidence="1">Belongs to the class I-like SAM-binding methyltransferase superfamily. RsmB/NOP family.</text>
</comment>
<evidence type="ECO:0000313" key="5">
    <source>
        <dbReference type="Proteomes" id="UP001221898"/>
    </source>
</evidence>
<feature type="compositionally biased region" description="Low complexity" evidence="2">
    <location>
        <begin position="254"/>
        <end position="265"/>
    </location>
</feature>